<accession>A0A3B6V9M5</accession>
<name>A0A3B6V9M5_BRAHW</name>
<keyword evidence="2" id="KW-1185">Reference proteome</keyword>
<dbReference type="AlphaFoldDB" id="A0A3B6V9M5"/>
<dbReference type="Proteomes" id="UP000001803">
    <property type="component" value="Chromosome"/>
</dbReference>
<organism evidence="1 2">
    <name type="scientific">Brachyspira hyodysenteriae (strain ATCC 49526 / WA1)</name>
    <dbReference type="NCBI Taxonomy" id="565034"/>
    <lineage>
        <taxon>Bacteria</taxon>
        <taxon>Pseudomonadati</taxon>
        <taxon>Spirochaetota</taxon>
        <taxon>Spirochaetia</taxon>
        <taxon>Brachyspirales</taxon>
        <taxon>Brachyspiraceae</taxon>
        <taxon>Brachyspira</taxon>
    </lineage>
</organism>
<protein>
    <submittedName>
        <fullName evidence="1">Uncharacterized protein</fullName>
    </submittedName>
</protein>
<evidence type="ECO:0000313" key="1">
    <source>
        <dbReference type="EMBL" id="ACN84482.1"/>
    </source>
</evidence>
<proteinExistence type="predicted"/>
<evidence type="ECO:0000313" key="2">
    <source>
        <dbReference type="Proteomes" id="UP000001803"/>
    </source>
</evidence>
<sequence>MIIITNKKSKHYKNNTWIKENINKKNIIDYFKLSLKN</sequence>
<dbReference type="EMBL" id="CP001357">
    <property type="protein sequence ID" value="ACN84482.1"/>
    <property type="molecule type" value="Genomic_DNA"/>
</dbReference>
<gene>
    <name evidence="1" type="ordered locus">BHWA1_02023</name>
</gene>
<dbReference type="KEGG" id="bhy:BHWA1_02023"/>
<reference evidence="1 2" key="1">
    <citation type="journal article" date="2009" name="PLoS ONE">
        <title>Genome sequence of the pathogenic intestinal spirochete Brachyspira hyodysenteriae reveals adaptations to its lifestyle in the porcine large intestine.</title>
        <authorList>
            <person name="Bellgard M.I."/>
            <person name="Wanchanthuek P."/>
            <person name="La T."/>
            <person name="Ryan K."/>
            <person name="Moolhuijzen P."/>
            <person name="Albertyn Z."/>
            <person name="Shaban B."/>
            <person name="Motro Y."/>
            <person name="Dunn D.S."/>
            <person name="Schibeci D."/>
            <person name="Hunter A."/>
            <person name="Barrero R."/>
            <person name="Phillips N.D."/>
            <person name="Hampson D.J."/>
        </authorList>
    </citation>
    <scope>NUCLEOTIDE SEQUENCE [LARGE SCALE GENOMIC DNA]</scope>
    <source>
        <strain evidence="2">ATCC 49526 / WA1</strain>
    </source>
</reference>